<keyword evidence="3" id="KW-0540">Nuclease</keyword>
<dbReference type="GO" id="GO:0015074">
    <property type="term" value="P:DNA integration"/>
    <property type="evidence" value="ECO:0007669"/>
    <property type="project" value="InterPro"/>
</dbReference>
<dbReference type="InterPro" id="IPR021109">
    <property type="entry name" value="Peptidase_aspartic_dom_sf"/>
</dbReference>
<dbReference type="Pfam" id="PF17919">
    <property type="entry name" value="RT_RNaseH_2"/>
    <property type="match status" value="1"/>
</dbReference>
<evidence type="ECO:0000313" key="7">
    <source>
        <dbReference type="Proteomes" id="UP001152795"/>
    </source>
</evidence>
<accession>A0A7D9JNR4</accession>
<dbReference type="Pfam" id="PF00665">
    <property type="entry name" value="rve"/>
    <property type="match status" value="1"/>
</dbReference>
<dbReference type="InterPro" id="IPR001584">
    <property type="entry name" value="Integrase_cat-core"/>
</dbReference>
<dbReference type="Gene3D" id="3.10.20.370">
    <property type="match status" value="1"/>
</dbReference>
<dbReference type="Gene3D" id="2.40.70.10">
    <property type="entry name" value="Acid Proteases"/>
    <property type="match status" value="1"/>
</dbReference>
<reference evidence="6" key="1">
    <citation type="submission" date="2020-04" db="EMBL/GenBank/DDBJ databases">
        <authorList>
            <person name="Alioto T."/>
            <person name="Alioto T."/>
            <person name="Gomez Garrido J."/>
        </authorList>
    </citation>
    <scope>NUCLEOTIDE SEQUENCE</scope>
    <source>
        <strain evidence="6">A484AB</strain>
    </source>
</reference>
<evidence type="ECO:0000256" key="3">
    <source>
        <dbReference type="ARBA" id="ARBA00022722"/>
    </source>
</evidence>
<name>A0A7D9JNR4_PARCT</name>
<keyword evidence="4" id="KW-0255">Endonuclease</keyword>
<dbReference type="InterPro" id="IPR041588">
    <property type="entry name" value="Integrase_H2C2"/>
</dbReference>
<dbReference type="SUPFAM" id="SSF56672">
    <property type="entry name" value="DNA/RNA polymerases"/>
    <property type="match status" value="1"/>
</dbReference>
<dbReference type="InterPro" id="IPR043128">
    <property type="entry name" value="Rev_trsase/Diguanyl_cyclase"/>
</dbReference>
<dbReference type="OrthoDB" id="5985335at2759"/>
<dbReference type="InterPro" id="IPR000477">
    <property type="entry name" value="RT_dom"/>
</dbReference>
<dbReference type="Gene3D" id="3.30.420.10">
    <property type="entry name" value="Ribonuclease H-like superfamily/Ribonuclease H"/>
    <property type="match status" value="1"/>
</dbReference>
<keyword evidence="4" id="KW-0378">Hydrolase</keyword>
<dbReference type="AlphaFoldDB" id="A0A7D9JNR4"/>
<protein>
    <submittedName>
        <fullName evidence="6">Retrovirus-related Pol poly from transposon</fullName>
    </submittedName>
</protein>
<dbReference type="PANTHER" id="PTHR37984">
    <property type="entry name" value="PROTEIN CBG26694"/>
    <property type="match status" value="1"/>
</dbReference>
<dbReference type="InterPro" id="IPR036397">
    <property type="entry name" value="RNaseH_sf"/>
</dbReference>
<dbReference type="Gene3D" id="3.30.70.270">
    <property type="match status" value="2"/>
</dbReference>
<dbReference type="GO" id="GO:0004519">
    <property type="term" value="F:endonuclease activity"/>
    <property type="evidence" value="ECO:0007669"/>
    <property type="project" value="UniProtKB-KW"/>
</dbReference>
<dbReference type="Pfam" id="PF17921">
    <property type="entry name" value="Integrase_H2C2"/>
    <property type="match status" value="1"/>
</dbReference>
<dbReference type="Pfam" id="PF00078">
    <property type="entry name" value="RVT_1"/>
    <property type="match status" value="1"/>
</dbReference>
<evidence type="ECO:0000256" key="4">
    <source>
        <dbReference type="ARBA" id="ARBA00022759"/>
    </source>
</evidence>
<comment type="caution">
    <text evidence="6">The sequence shown here is derived from an EMBL/GenBank/DDBJ whole genome shotgun (WGS) entry which is preliminary data.</text>
</comment>
<dbReference type="CDD" id="cd01647">
    <property type="entry name" value="RT_LTR"/>
    <property type="match status" value="1"/>
</dbReference>
<keyword evidence="2" id="KW-0548">Nucleotidyltransferase</keyword>
<dbReference type="Gene3D" id="1.10.340.70">
    <property type="match status" value="1"/>
</dbReference>
<keyword evidence="7" id="KW-1185">Reference proteome</keyword>
<dbReference type="PANTHER" id="PTHR37984:SF5">
    <property type="entry name" value="PROTEIN NYNRIN-LIKE"/>
    <property type="match status" value="1"/>
</dbReference>
<dbReference type="InterPro" id="IPR050951">
    <property type="entry name" value="Retrovirus_Pol_polyprotein"/>
</dbReference>
<dbReference type="Gene3D" id="3.10.10.10">
    <property type="entry name" value="HIV Type 1 Reverse Transcriptase, subunit A, domain 1"/>
    <property type="match status" value="1"/>
</dbReference>
<keyword evidence="1" id="KW-0808">Transferase</keyword>
<dbReference type="CDD" id="cd09274">
    <property type="entry name" value="RNase_HI_RT_Ty3"/>
    <property type="match status" value="1"/>
</dbReference>
<dbReference type="PROSITE" id="PS50994">
    <property type="entry name" value="INTEGRASE"/>
    <property type="match status" value="1"/>
</dbReference>
<dbReference type="EMBL" id="CACRXK020019395">
    <property type="protein sequence ID" value="CAB4033601.1"/>
    <property type="molecule type" value="Genomic_DNA"/>
</dbReference>
<sequence length="762" mass="85931">MQNINSVGQKSEISPQYKLGVNINGQEVSMEIDTGSSVTLNSSDFERMGGDTNVLKLATVVLKSYTGNEIKCYGEDNMKVKVGEQVSDIKIRVVEGPSLLGRDIMTKFRLPWHNIFSIVPTTAEDIIQQYPELFDERGVGKLKGVQVSLRVNDDNPVFMKPRVVPFAIRKKYEEALEKLVQGDIIEKVEHSEWASPTVPVIKPDGNVRICGDYSGTINQAATLEQYPVPTFEELLSNLSGGTKFTKLDLSQAYHQLELTPESRKYTTINTHHGLYQYKRLVLGVNSAVSIFQRTIENVLKGLPGCCVRIDDILVTGKTDEIHMENLHRVLQRLLDSGLKLKQEKVQAIKDAAPPANVSELQSFIGTANFLRKFVRGFAEIMTPLYKLLRKGTPWKWSKTKQEAVTTIKSALCSDSILRHYDPAAELVFQCDASSIGVGAVLLQSGHDGALQPVAYAFRTLNAAEKNYAQIERESLAIVFGVTKFRQYLLGRHFKLLTDHKRSITLLGEHKKPINIQPTPEEQVEVRVMFIEGEQIVNSTMVAMETKKDPVLSKVLDFTKNGWPEKPQPELQPYHTRRLELSHEDGILLLDTRVVIPESLRDILLKDLHAEHFGIVKMKQLARKYLWWPKLDKEIEETVKSCRACQEEAKSPNASQQGSWSWPGGPWKRIHIDYAGPYLGKMFLVVVDAYSKYLEIVPMSNATSTTTITALRHIFSNFGLPQLIVSDNGSQFTSEEFQKFLNDNNIQHTTHSAALFVCQCLMW</sequence>
<dbReference type="InterPro" id="IPR041577">
    <property type="entry name" value="RT_RNaseH_2"/>
</dbReference>
<organism evidence="6 7">
    <name type="scientific">Paramuricea clavata</name>
    <name type="common">Red gorgonian</name>
    <name type="synonym">Violescent sea-whip</name>
    <dbReference type="NCBI Taxonomy" id="317549"/>
    <lineage>
        <taxon>Eukaryota</taxon>
        <taxon>Metazoa</taxon>
        <taxon>Cnidaria</taxon>
        <taxon>Anthozoa</taxon>
        <taxon>Octocorallia</taxon>
        <taxon>Malacalcyonacea</taxon>
        <taxon>Plexauridae</taxon>
        <taxon>Paramuricea</taxon>
    </lineage>
</organism>
<evidence type="ECO:0000256" key="2">
    <source>
        <dbReference type="ARBA" id="ARBA00022695"/>
    </source>
</evidence>
<dbReference type="SUPFAM" id="SSF50630">
    <property type="entry name" value="Acid proteases"/>
    <property type="match status" value="1"/>
</dbReference>
<proteinExistence type="predicted"/>
<dbReference type="FunFam" id="3.30.70.270:FF:000026">
    <property type="entry name" value="Transposon Ty3-G Gag-Pol polyprotein"/>
    <property type="match status" value="1"/>
</dbReference>
<evidence type="ECO:0000256" key="1">
    <source>
        <dbReference type="ARBA" id="ARBA00022679"/>
    </source>
</evidence>
<gene>
    <name evidence="6" type="ORF">PACLA_8A063604</name>
</gene>
<dbReference type="Proteomes" id="UP001152795">
    <property type="component" value="Unassembled WGS sequence"/>
</dbReference>
<keyword evidence="5" id="KW-0511">Multifunctional enzyme</keyword>
<dbReference type="GO" id="GO:0016779">
    <property type="term" value="F:nucleotidyltransferase activity"/>
    <property type="evidence" value="ECO:0007669"/>
    <property type="project" value="UniProtKB-KW"/>
</dbReference>
<evidence type="ECO:0000256" key="5">
    <source>
        <dbReference type="ARBA" id="ARBA00023268"/>
    </source>
</evidence>
<dbReference type="InterPro" id="IPR043502">
    <property type="entry name" value="DNA/RNA_pol_sf"/>
</dbReference>
<dbReference type="InterPro" id="IPR012337">
    <property type="entry name" value="RNaseH-like_sf"/>
</dbReference>
<dbReference type="FunFam" id="3.10.20.370:FF:000001">
    <property type="entry name" value="Retrovirus-related Pol polyprotein from transposon 17.6-like protein"/>
    <property type="match status" value="1"/>
</dbReference>
<dbReference type="FunFam" id="1.10.340.70:FF:000003">
    <property type="entry name" value="Protein CBG25708"/>
    <property type="match status" value="1"/>
</dbReference>
<dbReference type="GO" id="GO:0003676">
    <property type="term" value="F:nucleic acid binding"/>
    <property type="evidence" value="ECO:0007669"/>
    <property type="project" value="InterPro"/>
</dbReference>
<dbReference type="SUPFAM" id="SSF53098">
    <property type="entry name" value="Ribonuclease H-like"/>
    <property type="match status" value="1"/>
</dbReference>
<evidence type="ECO:0000313" key="6">
    <source>
        <dbReference type="EMBL" id="CAB4033601.1"/>
    </source>
</evidence>